<reference evidence="3 4" key="1">
    <citation type="submission" date="2013-01" db="EMBL/GenBank/DDBJ databases">
        <title>The Genome Sequence of Bacillus cereus TIAC219.</title>
        <authorList>
            <consortium name="The Broad Institute Genome Sequencing Platform"/>
            <consortium name="The Broad Institute Genome Sequencing Center for Infectious Disease"/>
            <person name="Feldgarden M."/>
            <person name="Van der Auwera G.A."/>
            <person name="Mahillon J."/>
            <person name="Duprez V."/>
            <person name="Timmery S."/>
            <person name="Mattelet C."/>
            <person name="Dierick K."/>
            <person name="Sun M."/>
            <person name="Yu Z."/>
            <person name="Zhu L."/>
            <person name="Hu X."/>
            <person name="Shank E.B."/>
            <person name="Swiecicka I."/>
            <person name="Hansen B.M."/>
            <person name="Andrup L."/>
            <person name="Walker B."/>
            <person name="Young S.K."/>
            <person name="Zeng Q."/>
            <person name="Gargeya S."/>
            <person name="Fitzgerald M."/>
            <person name="Haas B."/>
            <person name="Abouelleil A."/>
            <person name="Alvarado L."/>
            <person name="Arachchi H.M."/>
            <person name="Berlin A.M."/>
            <person name="Chapman S.B."/>
            <person name="Dewar J."/>
            <person name="Goldberg J."/>
            <person name="Griggs A."/>
            <person name="Gujja S."/>
            <person name="Hansen M."/>
            <person name="Howarth C."/>
            <person name="Imamovic A."/>
            <person name="Larimer J."/>
            <person name="McCowan C."/>
            <person name="Murphy C."/>
            <person name="Neiman D."/>
            <person name="Pearson M."/>
            <person name="Priest M."/>
            <person name="Roberts A."/>
            <person name="Saif S."/>
            <person name="Shea T."/>
            <person name="Sisk P."/>
            <person name="Sykes S."/>
            <person name="Wortman J."/>
            <person name="Nusbaum C."/>
            <person name="Birren B."/>
        </authorList>
    </citation>
    <scope>NUCLEOTIDE SEQUENCE [LARGE SCALE GENOMIC DNA]</scope>
    <source>
        <strain evidence="3 4">TIAC219</strain>
    </source>
</reference>
<dbReference type="EMBL" id="AHCJ01000115">
    <property type="protein sequence ID" value="EOQ55263.1"/>
    <property type="molecule type" value="Genomic_DNA"/>
</dbReference>
<comment type="caution">
    <text evidence="3">The sequence shown here is derived from an EMBL/GenBank/DDBJ whole genome shotgun (WGS) entry which is preliminary data.</text>
</comment>
<dbReference type="InterPro" id="IPR036116">
    <property type="entry name" value="FN3_sf"/>
</dbReference>
<evidence type="ECO:0000259" key="2">
    <source>
        <dbReference type="PROSITE" id="PS50853"/>
    </source>
</evidence>
<organism evidence="3 4">
    <name type="scientific">Bacillus cereus TIAC219</name>
    <dbReference type="NCBI Taxonomy" id="718222"/>
    <lineage>
        <taxon>Bacteria</taxon>
        <taxon>Bacillati</taxon>
        <taxon>Bacillota</taxon>
        <taxon>Bacilli</taxon>
        <taxon>Bacillales</taxon>
        <taxon>Bacillaceae</taxon>
        <taxon>Bacillus</taxon>
        <taxon>Bacillus cereus group</taxon>
    </lineage>
</organism>
<gene>
    <name evidence="3" type="ORF">IAY_07207</name>
</gene>
<dbReference type="CDD" id="cd00063">
    <property type="entry name" value="FN3"/>
    <property type="match status" value="1"/>
</dbReference>
<proteinExistence type="predicted"/>
<feature type="domain" description="Fibronectin type-III" evidence="2">
    <location>
        <begin position="246"/>
        <end position="332"/>
    </location>
</feature>
<evidence type="ECO:0000313" key="3">
    <source>
        <dbReference type="EMBL" id="EOQ55263.1"/>
    </source>
</evidence>
<sequence length="393" mass="44528">MDKGFGDGCFTKGVNLLVFKKCILMLSLVVATVLSVPNFANAEESRNLLDSFSEMEVNNNIKRYDLNGSFTIDNFYLRGTNNTASSGYVSVRFFDSNDRLKLISNDYKLEYPRPSDRGNVYKKTFDTPIPNIRYVEIKGSGRIFDFSVYGKEYIPEITNLKEKVESTKVAFSWENSISEKVVAVNLYQDKKRIQTFEMKDNVTSYVVEGLKQGKKYDFTFKSVDKGGRETTGISKQISIDAPLLNPPKNVYVTPQNESLIINWESVNSEFLKGYNVYVDGKKVNDELLTSNKLILRNMENDKKYSIQVSAVNSENKEGDKSEAVIESPSKNSTTVEYDLKPPLTAMELLETAGTIVMWLSPFILVGIAVIWFKPLKKLIVQAVLDHKKKGEKK</sequence>
<evidence type="ECO:0000256" key="1">
    <source>
        <dbReference type="SAM" id="Phobius"/>
    </source>
</evidence>
<dbReference type="SUPFAM" id="SSF49265">
    <property type="entry name" value="Fibronectin type III"/>
    <property type="match status" value="1"/>
</dbReference>
<name>A0ABC9SP32_BACCE</name>
<dbReference type="InterPro" id="IPR003961">
    <property type="entry name" value="FN3_dom"/>
</dbReference>
<dbReference type="InterPro" id="IPR013783">
    <property type="entry name" value="Ig-like_fold"/>
</dbReference>
<evidence type="ECO:0000313" key="4">
    <source>
        <dbReference type="Proteomes" id="UP000014060"/>
    </source>
</evidence>
<dbReference type="Proteomes" id="UP000014060">
    <property type="component" value="Unassembled WGS sequence"/>
</dbReference>
<dbReference type="AlphaFoldDB" id="A0ABC9SP32"/>
<keyword evidence="1" id="KW-0812">Transmembrane</keyword>
<accession>A0ABC9SP32</accession>
<dbReference type="Gene3D" id="2.60.40.10">
    <property type="entry name" value="Immunoglobulins"/>
    <property type="match status" value="2"/>
</dbReference>
<dbReference type="PROSITE" id="PS50853">
    <property type="entry name" value="FN3"/>
    <property type="match status" value="1"/>
</dbReference>
<keyword evidence="1" id="KW-0472">Membrane</keyword>
<protein>
    <recommendedName>
        <fullName evidence="2">Fibronectin type-III domain-containing protein</fullName>
    </recommendedName>
</protein>
<dbReference type="Pfam" id="PF00041">
    <property type="entry name" value="fn3"/>
    <property type="match status" value="1"/>
</dbReference>
<feature type="transmembrane region" description="Helical" evidence="1">
    <location>
        <begin position="355"/>
        <end position="372"/>
    </location>
</feature>
<dbReference type="SMART" id="SM00060">
    <property type="entry name" value="FN3"/>
    <property type="match status" value="2"/>
</dbReference>
<keyword evidence="1" id="KW-1133">Transmembrane helix</keyword>